<evidence type="ECO:0000313" key="9">
    <source>
        <dbReference type="Proteomes" id="UP000324269"/>
    </source>
</evidence>
<dbReference type="InterPro" id="IPR036291">
    <property type="entry name" value="NAD(P)-bd_dom_sf"/>
</dbReference>
<evidence type="ECO:0000259" key="7">
    <source>
        <dbReference type="Pfam" id="PF14824"/>
    </source>
</evidence>
<keyword evidence="4" id="KW-0520">NAD</keyword>
<comment type="caution">
    <text evidence="8">The sequence shown here is derived from an EMBL/GenBank/DDBJ whole genome shotgun (WGS) entry which is preliminary data.</text>
</comment>
<dbReference type="GO" id="GO:0004325">
    <property type="term" value="F:ferrochelatase activity"/>
    <property type="evidence" value="ECO:0007669"/>
    <property type="project" value="InterPro"/>
</dbReference>
<dbReference type="EC" id="1.3.1.76" evidence="2"/>
<dbReference type="SUPFAM" id="SSF51735">
    <property type="entry name" value="NAD(P)-binding Rossmann-fold domains"/>
    <property type="match status" value="1"/>
</dbReference>
<dbReference type="Pfam" id="PF13241">
    <property type="entry name" value="NAD_binding_7"/>
    <property type="match status" value="1"/>
</dbReference>
<gene>
    <name evidence="8" type="ORF">FZC85_14110</name>
</gene>
<dbReference type="OrthoDB" id="9773765at2"/>
<dbReference type="Gene3D" id="3.40.50.720">
    <property type="entry name" value="NAD(P)-binding Rossmann-like Domain"/>
    <property type="match status" value="1"/>
</dbReference>
<dbReference type="AlphaFoldDB" id="A0A5D4TV84"/>
<comment type="pathway">
    <text evidence="1">Porphyrin-containing compound metabolism; siroheme biosynthesis; sirohydrochlorin from precorrin-2: step 1/1.</text>
</comment>
<dbReference type="Pfam" id="PF14824">
    <property type="entry name" value="Sirohm_synth_M"/>
    <property type="match status" value="1"/>
</dbReference>
<name>A0A5D4TV84_9BACI</name>
<dbReference type="Proteomes" id="UP000324269">
    <property type="component" value="Unassembled WGS sequence"/>
</dbReference>
<protein>
    <recommendedName>
        <fullName evidence="2">precorrin-2 dehydrogenase</fullName>
        <ecNumber evidence="2">1.3.1.76</ecNumber>
    </recommendedName>
</protein>
<dbReference type="InterPro" id="IPR028161">
    <property type="entry name" value="Met8-like"/>
</dbReference>
<evidence type="ECO:0000256" key="2">
    <source>
        <dbReference type="ARBA" id="ARBA00012400"/>
    </source>
</evidence>
<evidence type="ECO:0000256" key="6">
    <source>
        <dbReference type="ARBA" id="ARBA00047561"/>
    </source>
</evidence>
<evidence type="ECO:0000256" key="5">
    <source>
        <dbReference type="ARBA" id="ARBA00023244"/>
    </source>
</evidence>
<evidence type="ECO:0000256" key="4">
    <source>
        <dbReference type="ARBA" id="ARBA00023027"/>
    </source>
</evidence>
<accession>A0A5D4TV84</accession>
<reference evidence="8 9" key="1">
    <citation type="submission" date="2019-08" db="EMBL/GenBank/DDBJ databases">
        <title>Bacillus genomes from the desert of Cuatro Cienegas, Coahuila.</title>
        <authorList>
            <person name="Olmedo-Alvarez G."/>
        </authorList>
    </citation>
    <scope>NUCLEOTIDE SEQUENCE [LARGE SCALE GENOMIC DNA]</scope>
    <source>
        <strain evidence="8 9">CH87b_3T</strain>
    </source>
</reference>
<dbReference type="EMBL" id="VTEZ01000004">
    <property type="protein sequence ID" value="TYS84507.1"/>
    <property type="molecule type" value="Genomic_DNA"/>
</dbReference>
<dbReference type="NCBIfam" id="TIGR01470">
    <property type="entry name" value="cysG_Nterm"/>
    <property type="match status" value="1"/>
</dbReference>
<sequence length="193" mass="21695">MKPCALKENPMLPVMIDVNGKQVTIVGGGKVAYRKLFVFLEQGAMIKVISPEAVDGIQALHEEKRILWIKREVERDDLRDAFIVIAATNERWVNEQVKIHSEENQLLCVVDDGDCGNMQMVSYRQKGNLTIAVSTGGASPFLAKKLTDQIFQPFDDSYIEKLGFIASKRKEIKASDLSDGEKKKLLKELSERV</sequence>
<dbReference type="InterPro" id="IPR028281">
    <property type="entry name" value="Sirohaem_synthase_central"/>
</dbReference>
<dbReference type="InterPro" id="IPR006367">
    <property type="entry name" value="Sirohaem_synthase_N"/>
</dbReference>
<organism evidence="8 9">
    <name type="scientific">Rossellomorea aquimaris</name>
    <dbReference type="NCBI Taxonomy" id="189382"/>
    <lineage>
        <taxon>Bacteria</taxon>
        <taxon>Bacillati</taxon>
        <taxon>Bacillota</taxon>
        <taxon>Bacilli</taxon>
        <taxon>Bacillales</taxon>
        <taxon>Bacillaceae</taxon>
        <taxon>Rossellomorea</taxon>
    </lineage>
</organism>
<feature type="domain" description="Siroheme synthase central" evidence="7">
    <location>
        <begin position="127"/>
        <end position="150"/>
    </location>
</feature>
<dbReference type="InterPro" id="IPR042518">
    <property type="entry name" value="SirC_C"/>
</dbReference>
<dbReference type="SUPFAM" id="SSF75615">
    <property type="entry name" value="Siroheme synthase middle domains-like"/>
    <property type="match status" value="1"/>
</dbReference>
<dbReference type="GO" id="GO:0019354">
    <property type="term" value="P:siroheme biosynthetic process"/>
    <property type="evidence" value="ECO:0007669"/>
    <property type="project" value="UniProtKB-UniPathway"/>
</dbReference>
<comment type="catalytic activity">
    <reaction evidence="6">
        <text>precorrin-2 + NAD(+) = sirohydrochlorin + NADH + 2 H(+)</text>
        <dbReference type="Rhea" id="RHEA:15613"/>
        <dbReference type="ChEBI" id="CHEBI:15378"/>
        <dbReference type="ChEBI" id="CHEBI:57540"/>
        <dbReference type="ChEBI" id="CHEBI:57945"/>
        <dbReference type="ChEBI" id="CHEBI:58351"/>
        <dbReference type="ChEBI" id="CHEBI:58827"/>
        <dbReference type="EC" id="1.3.1.76"/>
    </reaction>
</comment>
<proteinExistence type="predicted"/>
<dbReference type="UniPathway" id="UPA00262">
    <property type="reaction ID" value="UER00222"/>
</dbReference>
<evidence type="ECO:0000256" key="3">
    <source>
        <dbReference type="ARBA" id="ARBA00023002"/>
    </source>
</evidence>
<keyword evidence="3" id="KW-0560">Oxidoreductase</keyword>
<evidence type="ECO:0000256" key="1">
    <source>
        <dbReference type="ARBA" id="ARBA00005010"/>
    </source>
</evidence>
<dbReference type="GO" id="GO:0043115">
    <property type="term" value="F:precorrin-2 dehydrogenase activity"/>
    <property type="evidence" value="ECO:0007669"/>
    <property type="project" value="UniProtKB-EC"/>
</dbReference>
<evidence type="ECO:0000313" key="8">
    <source>
        <dbReference type="EMBL" id="TYS84507.1"/>
    </source>
</evidence>
<dbReference type="PANTHER" id="PTHR35330">
    <property type="entry name" value="SIROHEME BIOSYNTHESIS PROTEIN MET8"/>
    <property type="match status" value="1"/>
</dbReference>
<dbReference type="Gene3D" id="1.10.8.610">
    <property type="entry name" value="SirC, precorrin-2 dehydrogenase, C-terminal helical domain-like"/>
    <property type="match status" value="1"/>
</dbReference>
<keyword evidence="5" id="KW-0627">Porphyrin biosynthesis</keyword>
<dbReference type="PANTHER" id="PTHR35330:SF1">
    <property type="entry name" value="SIROHEME BIOSYNTHESIS PROTEIN MET8"/>
    <property type="match status" value="1"/>
</dbReference>